<dbReference type="PROSITE" id="PS51257">
    <property type="entry name" value="PROKAR_LIPOPROTEIN"/>
    <property type="match status" value="1"/>
</dbReference>
<dbReference type="Proteomes" id="UP000305238">
    <property type="component" value="Unassembled WGS sequence"/>
</dbReference>
<reference evidence="2 3" key="1">
    <citation type="submission" date="2019-05" db="EMBL/GenBank/DDBJ databases">
        <title>Draft genome sequence of Actinomadura geliboluensis A8036.</title>
        <authorList>
            <person name="Saricaoglu S."/>
            <person name="Isik K."/>
        </authorList>
    </citation>
    <scope>NUCLEOTIDE SEQUENCE [LARGE SCALE GENOMIC DNA]</scope>
    <source>
        <strain evidence="2 3">A8036</strain>
    </source>
</reference>
<sequence>MNHARATAALLVPLVLAGCATQRPDEPAVRVRHVGDVDALTLPLDAYRTSPAQRRTVQRAEKKLVSACLRRYGITFDLGDPAPPPFSQNARRYGLADEERAGRLGYSSPEITKRPPRPDLPPRARKAAWGDGPAKIRGRDVPDGGCVGEAGRTLNAGARSDGTLADRLAFTSLRTAAQDSRVRTAFAAWSRCMKRAGHAYATPRDANRDRRFIDGPGHRVTEVETATAVADVRCKHEARLVDIWASVEAAYQKRLIARHKTELDRERAAVATRLGNANRILTGSPRG</sequence>
<accession>A0A5S4GGW9</accession>
<protein>
    <recommendedName>
        <fullName evidence="4">Lipoprotein</fullName>
    </recommendedName>
</protein>
<dbReference type="OrthoDB" id="4800194at2"/>
<dbReference type="EMBL" id="VCKZ01000274">
    <property type="protein sequence ID" value="TMR32208.1"/>
    <property type="molecule type" value="Genomic_DNA"/>
</dbReference>
<evidence type="ECO:0000256" key="1">
    <source>
        <dbReference type="SAM" id="MobiDB-lite"/>
    </source>
</evidence>
<comment type="caution">
    <text evidence="2">The sequence shown here is derived from an EMBL/GenBank/DDBJ whole genome shotgun (WGS) entry which is preliminary data.</text>
</comment>
<evidence type="ECO:0008006" key="4">
    <source>
        <dbReference type="Google" id="ProtNLM"/>
    </source>
</evidence>
<organism evidence="2 3">
    <name type="scientific">Actinomadura geliboluensis</name>
    <dbReference type="NCBI Taxonomy" id="882440"/>
    <lineage>
        <taxon>Bacteria</taxon>
        <taxon>Bacillati</taxon>
        <taxon>Actinomycetota</taxon>
        <taxon>Actinomycetes</taxon>
        <taxon>Streptosporangiales</taxon>
        <taxon>Thermomonosporaceae</taxon>
        <taxon>Actinomadura</taxon>
    </lineage>
</organism>
<feature type="region of interest" description="Disordered" evidence="1">
    <location>
        <begin position="106"/>
        <end position="144"/>
    </location>
</feature>
<proteinExistence type="predicted"/>
<gene>
    <name evidence="2" type="ORF">ETD96_30165</name>
</gene>
<dbReference type="AlphaFoldDB" id="A0A5S4GGW9"/>
<feature type="compositionally biased region" description="Basic and acidic residues" evidence="1">
    <location>
        <begin position="111"/>
        <end position="122"/>
    </location>
</feature>
<name>A0A5S4GGW9_9ACTN</name>
<keyword evidence="3" id="KW-1185">Reference proteome</keyword>
<evidence type="ECO:0000313" key="2">
    <source>
        <dbReference type="EMBL" id="TMR32208.1"/>
    </source>
</evidence>
<dbReference type="RefSeq" id="WP_138639884.1">
    <property type="nucleotide sequence ID" value="NZ_VCKZ01000274.1"/>
</dbReference>
<evidence type="ECO:0000313" key="3">
    <source>
        <dbReference type="Proteomes" id="UP000305238"/>
    </source>
</evidence>